<dbReference type="InterPro" id="IPR036388">
    <property type="entry name" value="WH-like_DNA-bd_sf"/>
</dbReference>
<dbReference type="InterPro" id="IPR039422">
    <property type="entry name" value="MarR/SlyA-like"/>
</dbReference>
<feature type="domain" description="HTH marR-type" evidence="1">
    <location>
        <begin position="1"/>
        <end position="135"/>
    </location>
</feature>
<dbReference type="InterPro" id="IPR000835">
    <property type="entry name" value="HTH_MarR-typ"/>
</dbReference>
<reference evidence="2 3" key="1">
    <citation type="submission" date="2023-07" db="EMBL/GenBank/DDBJ databases">
        <authorList>
            <person name="Girao M."/>
            <person name="Carvalho M.F."/>
        </authorList>
    </citation>
    <scope>NUCLEOTIDE SEQUENCE [LARGE SCALE GENOMIC DNA]</scope>
    <source>
        <strain evidence="2 3">YIM65754</strain>
    </source>
</reference>
<dbReference type="SUPFAM" id="SSF46785">
    <property type="entry name" value="Winged helix' DNA-binding domain"/>
    <property type="match status" value="1"/>
</dbReference>
<dbReference type="PANTHER" id="PTHR33164:SF57">
    <property type="entry name" value="MARR-FAMILY TRANSCRIPTIONAL REGULATOR"/>
    <property type="match status" value="1"/>
</dbReference>
<name>A0ABU7L3L4_9NOCA</name>
<dbReference type="Pfam" id="PF12802">
    <property type="entry name" value="MarR_2"/>
    <property type="match status" value="1"/>
</dbReference>
<proteinExistence type="predicted"/>
<accession>A0ABU7L3L4</accession>
<dbReference type="SMART" id="SM00347">
    <property type="entry name" value="HTH_MARR"/>
    <property type="match status" value="1"/>
</dbReference>
<keyword evidence="3" id="KW-1185">Reference proteome</keyword>
<dbReference type="Gene3D" id="1.10.10.10">
    <property type="entry name" value="Winged helix-like DNA-binding domain superfamily/Winged helix DNA-binding domain"/>
    <property type="match status" value="1"/>
</dbReference>
<gene>
    <name evidence="2" type="ORF">Q7514_01145</name>
</gene>
<evidence type="ECO:0000313" key="3">
    <source>
        <dbReference type="Proteomes" id="UP001336020"/>
    </source>
</evidence>
<protein>
    <submittedName>
        <fullName evidence="2">MarR family winged helix-turn-helix transcriptional regulator</fullName>
    </submittedName>
</protein>
<dbReference type="Proteomes" id="UP001336020">
    <property type="component" value="Unassembled WGS sequence"/>
</dbReference>
<dbReference type="PRINTS" id="PR00598">
    <property type="entry name" value="HTHMARR"/>
</dbReference>
<dbReference type="EMBL" id="JAUTXY010000001">
    <property type="protein sequence ID" value="MEE2056132.1"/>
    <property type="molecule type" value="Genomic_DNA"/>
</dbReference>
<dbReference type="PANTHER" id="PTHR33164">
    <property type="entry name" value="TRANSCRIPTIONAL REGULATOR, MARR FAMILY"/>
    <property type="match status" value="1"/>
</dbReference>
<sequence length="142" mass="16155">MIGLEQGLVILWRRVRGLIRDRASAVHPKLDPVCYPMLMILRRADAVAMADLHADLGIEKSTLTRRIDSTVRLGLVERTPDPNDARARLLALTPACRQRLSELESVHTEQWRTRLSDWDSTDIRRLNELLGRLGDSIEVHDG</sequence>
<organism evidence="2 3">
    <name type="scientific">Rhodococcus artemisiae</name>
    <dbReference type="NCBI Taxonomy" id="714159"/>
    <lineage>
        <taxon>Bacteria</taxon>
        <taxon>Bacillati</taxon>
        <taxon>Actinomycetota</taxon>
        <taxon>Actinomycetes</taxon>
        <taxon>Mycobacteriales</taxon>
        <taxon>Nocardiaceae</taxon>
        <taxon>Rhodococcus</taxon>
    </lineage>
</organism>
<comment type="caution">
    <text evidence="2">The sequence shown here is derived from an EMBL/GenBank/DDBJ whole genome shotgun (WGS) entry which is preliminary data.</text>
</comment>
<dbReference type="PROSITE" id="PS50995">
    <property type="entry name" value="HTH_MARR_2"/>
    <property type="match status" value="1"/>
</dbReference>
<dbReference type="InterPro" id="IPR036390">
    <property type="entry name" value="WH_DNA-bd_sf"/>
</dbReference>
<evidence type="ECO:0000313" key="2">
    <source>
        <dbReference type="EMBL" id="MEE2056132.1"/>
    </source>
</evidence>
<evidence type="ECO:0000259" key="1">
    <source>
        <dbReference type="PROSITE" id="PS50995"/>
    </source>
</evidence>